<evidence type="ECO:0000256" key="1">
    <source>
        <dbReference type="ARBA" id="ARBA00023015"/>
    </source>
</evidence>
<dbReference type="InterPro" id="IPR011711">
    <property type="entry name" value="GntR_C"/>
</dbReference>
<dbReference type="SUPFAM" id="SSF48008">
    <property type="entry name" value="GntR ligand-binding domain-like"/>
    <property type="match status" value="1"/>
</dbReference>
<evidence type="ECO:0000256" key="2">
    <source>
        <dbReference type="ARBA" id="ARBA00023125"/>
    </source>
</evidence>
<evidence type="ECO:0000256" key="3">
    <source>
        <dbReference type="ARBA" id="ARBA00023163"/>
    </source>
</evidence>
<dbReference type="Gene3D" id="1.20.120.530">
    <property type="entry name" value="GntR ligand-binding domain-like"/>
    <property type="match status" value="1"/>
</dbReference>
<feature type="domain" description="GntR C-terminal" evidence="4">
    <location>
        <begin position="27"/>
        <end position="116"/>
    </location>
</feature>
<dbReference type="EMBL" id="FNED01000034">
    <property type="protein sequence ID" value="SDJ96960.1"/>
    <property type="molecule type" value="Genomic_DNA"/>
</dbReference>
<dbReference type="Proteomes" id="UP000182836">
    <property type="component" value="Unassembled WGS sequence"/>
</dbReference>
<evidence type="ECO:0000259" key="4">
    <source>
        <dbReference type="SMART" id="SM00895"/>
    </source>
</evidence>
<dbReference type="GO" id="GO:0003677">
    <property type="term" value="F:DNA binding"/>
    <property type="evidence" value="ECO:0007669"/>
    <property type="project" value="UniProtKB-KW"/>
</dbReference>
<evidence type="ECO:0000313" key="6">
    <source>
        <dbReference type="Proteomes" id="UP000182836"/>
    </source>
</evidence>
<dbReference type="InterPro" id="IPR008920">
    <property type="entry name" value="TF_FadR/GntR_C"/>
</dbReference>
<proteinExistence type="predicted"/>
<protein>
    <submittedName>
        <fullName evidence="5">FCD domain-containing protein</fullName>
    </submittedName>
</protein>
<gene>
    <name evidence="5" type="ORF">SAMN04487909_13438</name>
</gene>
<keyword evidence="1" id="KW-0805">Transcription regulation</keyword>
<dbReference type="AlphaFoldDB" id="A0A1G8Y4H7"/>
<dbReference type="SMART" id="SM00895">
    <property type="entry name" value="FCD"/>
    <property type="match status" value="1"/>
</dbReference>
<sequence length="122" mass="14200">MKKNPFIDDTSISRSLMMSMDISNSLDLLEFRKAIEIEIAHLAAKRMQSHDIQILERSLVDMKVCIKMESSIIVPDLVFHETLARSTNNEVIIQVYNYISEFFKRVRIEICTLLSSSNFKRD</sequence>
<name>A0A1G8Y4H7_ANEMI</name>
<keyword evidence="3" id="KW-0804">Transcription</keyword>
<organism evidence="5 6">
    <name type="scientific">Aneurinibacillus migulanus</name>
    <name type="common">Bacillus migulanus</name>
    <dbReference type="NCBI Taxonomy" id="47500"/>
    <lineage>
        <taxon>Bacteria</taxon>
        <taxon>Bacillati</taxon>
        <taxon>Bacillota</taxon>
        <taxon>Bacilli</taxon>
        <taxon>Bacillales</taxon>
        <taxon>Paenibacillaceae</taxon>
        <taxon>Aneurinibacillus group</taxon>
        <taxon>Aneurinibacillus</taxon>
    </lineage>
</organism>
<dbReference type="Pfam" id="PF07729">
    <property type="entry name" value="FCD"/>
    <property type="match status" value="1"/>
</dbReference>
<evidence type="ECO:0000313" key="5">
    <source>
        <dbReference type="EMBL" id="SDJ96960.1"/>
    </source>
</evidence>
<accession>A0A1G8Y4H7</accession>
<keyword evidence="2" id="KW-0238">DNA-binding</keyword>
<reference evidence="5 6" key="1">
    <citation type="submission" date="2016-10" db="EMBL/GenBank/DDBJ databases">
        <authorList>
            <person name="de Groot N.N."/>
        </authorList>
    </citation>
    <scope>NUCLEOTIDE SEQUENCE [LARGE SCALE GENOMIC DNA]</scope>
    <source>
        <strain evidence="5 6">DSM 2895</strain>
    </source>
</reference>